<name>A0A9D1UFW8_9FIRM</name>
<feature type="signal peptide" evidence="1">
    <location>
        <begin position="1"/>
        <end position="26"/>
    </location>
</feature>
<comment type="caution">
    <text evidence="2">The sequence shown here is derived from an EMBL/GenBank/DDBJ whole genome shotgun (WGS) entry which is preliminary data.</text>
</comment>
<dbReference type="AlphaFoldDB" id="A0A9D1UFW8"/>
<proteinExistence type="predicted"/>
<accession>A0A9D1UFW8</accession>
<feature type="chain" id="PRO_5038580277" evidence="1">
    <location>
        <begin position="27"/>
        <end position="156"/>
    </location>
</feature>
<organism evidence="2 3">
    <name type="scientific">Candidatus Eubacterium faecipullorum</name>
    <dbReference type="NCBI Taxonomy" id="2838571"/>
    <lineage>
        <taxon>Bacteria</taxon>
        <taxon>Bacillati</taxon>
        <taxon>Bacillota</taxon>
        <taxon>Clostridia</taxon>
        <taxon>Eubacteriales</taxon>
        <taxon>Eubacteriaceae</taxon>
        <taxon>Eubacterium</taxon>
    </lineage>
</organism>
<evidence type="ECO:0000313" key="3">
    <source>
        <dbReference type="Proteomes" id="UP000824205"/>
    </source>
</evidence>
<sequence length="156" mass="17189">MKSFKKVFVFILTLIFCISVPFGAMAQSAQTADTEIEYYEDGSYLVTQIESGISLFASGSTTVTKYSSYYNSDDEIQWTLYLTSSFTYTGSSATCTSASTSYKIYDSAWKVTKAEVSRSGRTATGDYVVKKYWLGIITKTIPVKIIATCDNNGNVS</sequence>
<keyword evidence="1" id="KW-0732">Signal</keyword>
<dbReference type="Proteomes" id="UP000824205">
    <property type="component" value="Unassembled WGS sequence"/>
</dbReference>
<protein>
    <submittedName>
        <fullName evidence="2">Uncharacterized protein</fullName>
    </submittedName>
</protein>
<reference evidence="2" key="1">
    <citation type="journal article" date="2021" name="PeerJ">
        <title>Extensive microbial diversity within the chicken gut microbiome revealed by metagenomics and culture.</title>
        <authorList>
            <person name="Gilroy R."/>
            <person name="Ravi A."/>
            <person name="Getino M."/>
            <person name="Pursley I."/>
            <person name="Horton D.L."/>
            <person name="Alikhan N.F."/>
            <person name="Baker D."/>
            <person name="Gharbi K."/>
            <person name="Hall N."/>
            <person name="Watson M."/>
            <person name="Adriaenssens E.M."/>
            <person name="Foster-Nyarko E."/>
            <person name="Jarju S."/>
            <person name="Secka A."/>
            <person name="Antonio M."/>
            <person name="Oren A."/>
            <person name="Chaudhuri R.R."/>
            <person name="La Ragione R."/>
            <person name="Hildebrand F."/>
            <person name="Pallen M.J."/>
        </authorList>
    </citation>
    <scope>NUCLEOTIDE SEQUENCE</scope>
    <source>
        <strain evidence="2">421</strain>
    </source>
</reference>
<gene>
    <name evidence="2" type="ORF">IAA48_01225</name>
</gene>
<reference evidence="2" key="2">
    <citation type="submission" date="2021-04" db="EMBL/GenBank/DDBJ databases">
        <authorList>
            <person name="Gilroy R."/>
        </authorList>
    </citation>
    <scope>NUCLEOTIDE SEQUENCE</scope>
    <source>
        <strain evidence="2">421</strain>
    </source>
</reference>
<dbReference type="EMBL" id="DXGE01000006">
    <property type="protein sequence ID" value="HIW85096.1"/>
    <property type="molecule type" value="Genomic_DNA"/>
</dbReference>
<evidence type="ECO:0000313" key="2">
    <source>
        <dbReference type="EMBL" id="HIW85096.1"/>
    </source>
</evidence>
<evidence type="ECO:0000256" key="1">
    <source>
        <dbReference type="SAM" id="SignalP"/>
    </source>
</evidence>